<evidence type="ECO:0000313" key="3">
    <source>
        <dbReference type="Proteomes" id="UP001292094"/>
    </source>
</evidence>
<feature type="compositionally biased region" description="Basic residues" evidence="1">
    <location>
        <begin position="56"/>
        <end position="67"/>
    </location>
</feature>
<dbReference type="Proteomes" id="UP001292094">
    <property type="component" value="Unassembled WGS sequence"/>
</dbReference>
<organism evidence="2 3">
    <name type="scientific">Petrolisthes manimaculis</name>
    <dbReference type="NCBI Taxonomy" id="1843537"/>
    <lineage>
        <taxon>Eukaryota</taxon>
        <taxon>Metazoa</taxon>
        <taxon>Ecdysozoa</taxon>
        <taxon>Arthropoda</taxon>
        <taxon>Crustacea</taxon>
        <taxon>Multicrustacea</taxon>
        <taxon>Malacostraca</taxon>
        <taxon>Eumalacostraca</taxon>
        <taxon>Eucarida</taxon>
        <taxon>Decapoda</taxon>
        <taxon>Pleocyemata</taxon>
        <taxon>Anomura</taxon>
        <taxon>Galatheoidea</taxon>
        <taxon>Porcellanidae</taxon>
        <taxon>Petrolisthes</taxon>
    </lineage>
</organism>
<accession>A0AAE1PKC4</accession>
<sequence length="77" mass="8473">MLLDVVSGVPTWASEHWLALLALFGIRCDGATLYHGTQIHASSRHSNTLIATPLKHTPRHASPHHSYTHLTTPRNAT</sequence>
<dbReference type="AlphaFoldDB" id="A0AAE1PKC4"/>
<proteinExistence type="predicted"/>
<protein>
    <submittedName>
        <fullName evidence="2">Uncharacterized protein</fullName>
    </submittedName>
</protein>
<dbReference type="EMBL" id="JAWZYT010001854">
    <property type="protein sequence ID" value="KAK4308697.1"/>
    <property type="molecule type" value="Genomic_DNA"/>
</dbReference>
<keyword evidence="3" id="KW-1185">Reference proteome</keyword>
<feature type="compositionally biased region" description="Polar residues" evidence="1">
    <location>
        <begin position="68"/>
        <end position="77"/>
    </location>
</feature>
<evidence type="ECO:0000313" key="2">
    <source>
        <dbReference type="EMBL" id="KAK4308697.1"/>
    </source>
</evidence>
<gene>
    <name evidence="2" type="ORF">Pmani_019611</name>
</gene>
<name>A0AAE1PKC4_9EUCA</name>
<reference evidence="2" key="1">
    <citation type="submission" date="2023-11" db="EMBL/GenBank/DDBJ databases">
        <title>Genome assemblies of two species of porcelain crab, Petrolisthes cinctipes and Petrolisthes manimaculis (Anomura: Porcellanidae).</title>
        <authorList>
            <person name="Angst P."/>
        </authorList>
    </citation>
    <scope>NUCLEOTIDE SEQUENCE</scope>
    <source>
        <strain evidence="2">PB745_02</strain>
        <tissue evidence="2">Gill</tissue>
    </source>
</reference>
<feature type="region of interest" description="Disordered" evidence="1">
    <location>
        <begin position="55"/>
        <end position="77"/>
    </location>
</feature>
<evidence type="ECO:0000256" key="1">
    <source>
        <dbReference type="SAM" id="MobiDB-lite"/>
    </source>
</evidence>
<comment type="caution">
    <text evidence="2">The sequence shown here is derived from an EMBL/GenBank/DDBJ whole genome shotgun (WGS) entry which is preliminary data.</text>
</comment>